<gene>
    <name evidence="2" type="ORF">LCGC14_0696820</name>
</gene>
<evidence type="ECO:0000256" key="1">
    <source>
        <dbReference type="SAM" id="MobiDB-lite"/>
    </source>
</evidence>
<comment type="caution">
    <text evidence="2">The sequence shown here is derived from an EMBL/GenBank/DDBJ whole genome shotgun (WGS) entry which is preliminary data.</text>
</comment>
<reference evidence="2" key="1">
    <citation type="journal article" date="2015" name="Nature">
        <title>Complex archaea that bridge the gap between prokaryotes and eukaryotes.</title>
        <authorList>
            <person name="Spang A."/>
            <person name="Saw J.H."/>
            <person name="Jorgensen S.L."/>
            <person name="Zaremba-Niedzwiedzka K."/>
            <person name="Martijn J."/>
            <person name="Lind A.E."/>
            <person name="van Eijk R."/>
            <person name="Schleper C."/>
            <person name="Guy L."/>
            <person name="Ettema T.J."/>
        </authorList>
    </citation>
    <scope>NUCLEOTIDE SEQUENCE</scope>
</reference>
<dbReference type="EMBL" id="LAZR01001472">
    <property type="protein sequence ID" value="KKN44076.1"/>
    <property type="molecule type" value="Genomic_DNA"/>
</dbReference>
<dbReference type="AlphaFoldDB" id="A0A0F9T4Z0"/>
<feature type="region of interest" description="Disordered" evidence="1">
    <location>
        <begin position="236"/>
        <end position="305"/>
    </location>
</feature>
<feature type="compositionally biased region" description="Polar residues" evidence="1">
    <location>
        <begin position="253"/>
        <end position="274"/>
    </location>
</feature>
<evidence type="ECO:0000313" key="2">
    <source>
        <dbReference type="EMBL" id="KKN44076.1"/>
    </source>
</evidence>
<organism evidence="2">
    <name type="scientific">marine sediment metagenome</name>
    <dbReference type="NCBI Taxonomy" id="412755"/>
    <lineage>
        <taxon>unclassified sequences</taxon>
        <taxon>metagenomes</taxon>
        <taxon>ecological metagenomes</taxon>
    </lineage>
</organism>
<sequence>MAIRVIHSPGFGQIGALALAAGRSRSRGGGFSDTQRAITARDIALTRERALVAAARERNFGRAVPSSKIESPEAKNRRKQAEVGQMILTKQAERIGREVTLNDREKRIALAQLDRREKLLKRQEPNAQEAFESSIVTDRDTGLKYFRNKNGEYKALEDGSEKKSADFTKAIEAARKKLESDERERSGLAGENPNLDFSGDQVFAEAERIIQEQNETIALAEALQESMDRDRLVQLSGLEGRRSAPGRGMISSIDESGNRTSSTFSGPSTQSVEFSRSRSVAEEEEPLALPPKGESEGDTVIDLSKMKPKEVIKQFQELKPQERQEFLEQLNEDELKIFREHLPKAQRGAIRRAEKRLKEELSRSRPSKARIREAEKRLARILFEFGEQPETKPIFTPLPGGF</sequence>
<feature type="region of interest" description="Disordered" evidence="1">
    <location>
        <begin position="177"/>
        <end position="197"/>
    </location>
</feature>
<feature type="compositionally biased region" description="Basic and acidic residues" evidence="1">
    <location>
        <begin position="177"/>
        <end position="186"/>
    </location>
</feature>
<protein>
    <submittedName>
        <fullName evidence="2">Uncharacterized protein</fullName>
    </submittedName>
</protein>
<accession>A0A0F9T4Z0</accession>
<proteinExistence type="predicted"/>
<name>A0A0F9T4Z0_9ZZZZ</name>